<evidence type="ECO:0000313" key="1">
    <source>
        <dbReference type="EMBL" id="MFC3832670.1"/>
    </source>
</evidence>
<evidence type="ECO:0008006" key="3">
    <source>
        <dbReference type="Google" id="ProtNLM"/>
    </source>
</evidence>
<comment type="caution">
    <text evidence="1">The sequence shown here is derived from an EMBL/GenBank/DDBJ whole genome shotgun (WGS) entry which is preliminary data.</text>
</comment>
<protein>
    <recommendedName>
        <fullName evidence="3">PD(D/E)XK endonuclease domain-containing protein</fullName>
    </recommendedName>
</protein>
<keyword evidence="2" id="KW-1185">Reference proteome</keyword>
<dbReference type="RefSeq" id="WP_295820273.1">
    <property type="nucleotide sequence ID" value="NZ_JBHRZG010000007.1"/>
</dbReference>
<name>A0ABV7Z6P7_9DEIO</name>
<organism evidence="1 2">
    <name type="scientific">Deinococcus rufus</name>
    <dbReference type="NCBI Taxonomy" id="2136097"/>
    <lineage>
        <taxon>Bacteria</taxon>
        <taxon>Thermotogati</taxon>
        <taxon>Deinococcota</taxon>
        <taxon>Deinococci</taxon>
        <taxon>Deinococcales</taxon>
        <taxon>Deinococcaceae</taxon>
        <taxon>Deinococcus</taxon>
    </lineage>
</organism>
<evidence type="ECO:0000313" key="2">
    <source>
        <dbReference type="Proteomes" id="UP001595803"/>
    </source>
</evidence>
<reference evidence="2" key="1">
    <citation type="journal article" date="2019" name="Int. J. Syst. Evol. Microbiol.">
        <title>The Global Catalogue of Microorganisms (GCM) 10K type strain sequencing project: providing services to taxonomists for standard genome sequencing and annotation.</title>
        <authorList>
            <consortium name="The Broad Institute Genomics Platform"/>
            <consortium name="The Broad Institute Genome Sequencing Center for Infectious Disease"/>
            <person name="Wu L."/>
            <person name="Ma J."/>
        </authorList>
    </citation>
    <scope>NUCLEOTIDE SEQUENCE [LARGE SCALE GENOMIC DNA]</scope>
    <source>
        <strain evidence="2">CCTCC AB 2017081</strain>
    </source>
</reference>
<dbReference type="Proteomes" id="UP001595803">
    <property type="component" value="Unassembled WGS sequence"/>
</dbReference>
<gene>
    <name evidence="1" type="ORF">ACFOSB_07345</name>
</gene>
<dbReference type="EMBL" id="JBHRZG010000007">
    <property type="protein sequence ID" value="MFC3832670.1"/>
    <property type="molecule type" value="Genomic_DNA"/>
</dbReference>
<accession>A0ABV7Z6P7</accession>
<proteinExistence type="predicted"/>
<sequence>MHDTEDRAHWFALGCEQEAAFVTDTAPHLGVSMCVNPAKARDKYAIDLLWETSPGVHVLTDLKTQNTPFFSARRYGKDPGRTVTFNLKDLKRYEERYPQARVVFHVCWTQTQMTIRGQTYRVPPLHGVWWADVPGIRAIVDRDAVQHAYQRRVNDTQGNAKGSYLLALDDLTLLGLLPVPT</sequence>